<dbReference type="EMBL" id="JALNTZ010000012">
    <property type="protein sequence ID" value="KAJ3639216.1"/>
    <property type="molecule type" value="Genomic_DNA"/>
</dbReference>
<feature type="compositionally biased region" description="Basic and acidic residues" evidence="5">
    <location>
        <begin position="121"/>
        <end position="134"/>
    </location>
</feature>
<evidence type="ECO:0000256" key="5">
    <source>
        <dbReference type="SAM" id="MobiDB-lite"/>
    </source>
</evidence>
<dbReference type="GO" id="GO:0008270">
    <property type="term" value="F:zinc ion binding"/>
    <property type="evidence" value="ECO:0007669"/>
    <property type="project" value="UniProtKB-KW"/>
</dbReference>
<keyword evidence="8" id="KW-1185">Reference proteome</keyword>
<keyword evidence="3" id="KW-0862">Zinc</keyword>
<reference evidence="7" key="1">
    <citation type="journal article" date="2023" name="G3 (Bethesda)">
        <title>Whole genome assemblies of Zophobas morio and Tenebrio molitor.</title>
        <authorList>
            <person name="Kaur S."/>
            <person name="Stinson S.A."/>
            <person name="diCenzo G.C."/>
        </authorList>
    </citation>
    <scope>NUCLEOTIDE SEQUENCE</scope>
    <source>
        <strain evidence="7">QUZm001</strain>
    </source>
</reference>
<feature type="region of interest" description="Disordered" evidence="5">
    <location>
        <begin position="177"/>
        <end position="224"/>
    </location>
</feature>
<evidence type="ECO:0000256" key="1">
    <source>
        <dbReference type="ARBA" id="ARBA00022723"/>
    </source>
</evidence>
<dbReference type="InterPro" id="IPR019787">
    <property type="entry name" value="Znf_PHD-finger"/>
</dbReference>
<dbReference type="Pfam" id="PF00628">
    <property type="entry name" value="PHD"/>
    <property type="match status" value="1"/>
</dbReference>
<keyword evidence="2 4" id="KW-0863">Zinc-finger</keyword>
<dbReference type="SMART" id="SM00249">
    <property type="entry name" value="PHD"/>
    <property type="match status" value="1"/>
</dbReference>
<evidence type="ECO:0000313" key="7">
    <source>
        <dbReference type="EMBL" id="KAJ3639216.1"/>
    </source>
</evidence>
<dbReference type="PROSITE" id="PS50016">
    <property type="entry name" value="ZF_PHD_2"/>
    <property type="match status" value="1"/>
</dbReference>
<name>A0AA38M0Q8_9CUCU</name>
<feature type="region of interest" description="Disordered" evidence="5">
    <location>
        <begin position="121"/>
        <end position="144"/>
    </location>
</feature>
<evidence type="ECO:0000256" key="2">
    <source>
        <dbReference type="ARBA" id="ARBA00022771"/>
    </source>
</evidence>
<dbReference type="CDD" id="cd15489">
    <property type="entry name" value="PHD_SF"/>
    <property type="match status" value="1"/>
</dbReference>
<keyword evidence="1" id="KW-0479">Metal-binding</keyword>
<dbReference type="AlphaFoldDB" id="A0AA38M0Q8"/>
<protein>
    <recommendedName>
        <fullName evidence="6">PHD-type domain-containing protein</fullName>
    </recommendedName>
</protein>
<evidence type="ECO:0000259" key="6">
    <source>
        <dbReference type="PROSITE" id="PS50016"/>
    </source>
</evidence>
<dbReference type="InterPro" id="IPR011011">
    <property type="entry name" value="Znf_FYVE_PHD"/>
</dbReference>
<evidence type="ECO:0000313" key="8">
    <source>
        <dbReference type="Proteomes" id="UP001168821"/>
    </source>
</evidence>
<comment type="caution">
    <text evidence="7">The sequence shown here is derived from an EMBL/GenBank/DDBJ whole genome shotgun (WGS) entry which is preliminary data.</text>
</comment>
<dbReference type="InterPro" id="IPR001965">
    <property type="entry name" value="Znf_PHD"/>
</dbReference>
<dbReference type="SUPFAM" id="SSF57903">
    <property type="entry name" value="FYVE/PHD zinc finger"/>
    <property type="match status" value="1"/>
</dbReference>
<dbReference type="Gene3D" id="3.30.40.10">
    <property type="entry name" value="Zinc/RING finger domain, C3HC4 (zinc finger)"/>
    <property type="match status" value="1"/>
</dbReference>
<evidence type="ECO:0000256" key="3">
    <source>
        <dbReference type="ARBA" id="ARBA00022833"/>
    </source>
</evidence>
<gene>
    <name evidence="7" type="ORF">Zmor_004084</name>
</gene>
<feature type="domain" description="PHD-type" evidence="6">
    <location>
        <begin position="7"/>
        <end position="59"/>
    </location>
</feature>
<evidence type="ECO:0000256" key="4">
    <source>
        <dbReference type="PROSITE-ProRule" id="PRU00146"/>
    </source>
</evidence>
<dbReference type="Proteomes" id="UP001168821">
    <property type="component" value="Unassembled WGS sequence"/>
</dbReference>
<organism evidence="7 8">
    <name type="scientific">Zophobas morio</name>
    <dbReference type="NCBI Taxonomy" id="2755281"/>
    <lineage>
        <taxon>Eukaryota</taxon>
        <taxon>Metazoa</taxon>
        <taxon>Ecdysozoa</taxon>
        <taxon>Arthropoda</taxon>
        <taxon>Hexapoda</taxon>
        <taxon>Insecta</taxon>
        <taxon>Pterygota</taxon>
        <taxon>Neoptera</taxon>
        <taxon>Endopterygota</taxon>
        <taxon>Coleoptera</taxon>
        <taxon>Polyphaga</taxon>
        <taxon>Cucujiformia</taxon>
        <taxon>Tenebrionidae</taxon>
        <taxon>Zophobas</taxon>
    </lineage>
</organism>
<sequence>MSDKNARVICAVCDSAEDDTKALITCSVCTKSFHPRCVNVNLRGFHKKKNWICNTAFCRETSDDSEDMELESDIFLDADDKVVDYKLFHYILKQKDELILELRGVIKLMKSHIELLHYKNPENPDKKVGKKPDNDIANSAEGEASRETAVMVDTIEHIKTRSDTTIKINSKLPKTTLNDTKKDAKHHQTQKKISGSNKSKVGDTFGVTKTSNTPRPKNDTPNKKCVIGINSDSGALKSSPAKAYLYIRRLAKTTTADDLKTYLMNDFPEVICELLENKHEENHARFKVTINFENLEKINKPEYWPSGVLISRFFHPRKPPQHHK</sequence>
<accession>A0AA38M0Q8</accession>
<dbReference type="InterPro" id="IPR013083">
    <property type="entry name" value="Znf_RING/FYVE/PHD"/>
</dbReference>
<proteinExistence type="predicted"/>